<reference evidence="2 3" key="1">
    <citation type="submission" date="2022-06" db="EMBL/GenBank/DDBJ databases">
        <title>Haloarcula sp. a new haloarchaeum isolate from saline soil.</title>
        <authorList>
            <person name="Strakova D."/>
            <person name="Galisteo C."/>
            <person name="Sanchez-Porro C."/>
            <person name="Ventosa A."/>
        </authorList>
    </citation>
    <scope>NUCLEOTIDE SEQUENCE [LARGE SCALE GENOMIC DNA]</scope>
    <source>
        <strain evidence="2 3">S1CR25-12</strain>
    </source>
</reference>
<comment type="caution">
    <text evidence="2">The sequence shown here is derived from an EMBL/GenBank/DDBJ whole genome shotgun (WGS) entry which is preliminary data.</text>
</comment>
<dbReference type="EMBL" id="JAMQON010000002">
    <property type="protein sequence ID" value="MDS0259445.1"/>
    <property type="molecule type" value="Genomic_DNA"/>
</dbReference>
<evidence type="ECO:0000256" key="1">
    <source>
        <dbReference type="SAM" id="MobiDB-lite"/>
    </source>
</evidence>
<feature type="compositionally biased region" description="Low complexity" evidence="1">
    <location>
        <begin position="98"/>
        <end position="121"/>
    </location>
</feature>
<dbReference type="Proteomes" id="UP001259659">
    <property type="component" value="Unassembled WGS sequence"/>
</dbReference>
<sequence>MDRLSSCYFCGGALDASLSEYPVVPKALRSAGDDGPTVVLCSTCRRKLGAVIETVVAATEDDSAAERGDPEQDDIAGASDTQSAERTDGSLLDAAAGADADTAAPADGSESPTSDGTAAPEPADDAEPTTTAGSSGDGSERGSDDGDPQLTKLEYNKVMRLLQNRPFPVDRAEIREVATSAYDIDPGEFDAVIDAAVSRELIAVENGQFVDPD</sequence>
<gene>
    <name evidence="2" type="ORF">NDI56_08575</name>
</gene>
<keyword evidence="3" id="KW-1185">Reference proteome</keyword>
<feature type="region of interest" description="Disordered" evidence="1">
    <location>
        <begin position="60"/>
        <end position="86"/>
    </location>
</feature>
<evidence type="ECO:0000313" key="3">
    <source>
        <dbReference type="Proteomes" id="UP001259659"/>
    </source>
</evidence>
<name>A0ABU2FCK3_9EURY</name>
<protein>
    <submittedName>
        <fullName evidence="2">Uncharacterized protein</fullName>
    </submittedName>
</protein>
<accession>A0ABU2FCK3</accession>
<proteinExistence type="predicted"/>
<feature type="region of interest" description="Disordered" evidence="1">
    <location>
        <begin position="98"/>
        <end position="152"/>
    </location>
</feature>
<evidence type="ECO:0000313" key="2">
    <source>
        <dbReference type="EMBL" id="MDS0259445.1"/>
    </source>
</evidence>
<organism evidence="2 3">
    <name type="scientific">Haloarcula saliterrae</name>
    <dbReference type="NCBI Taxonomy" id="2950534"/>
    <lineage>
        <taxon>Archaea</taxon>
        <taxon>Methanobacteriati</taxon>
        <taxon>Methanobacteriota</taxon>
        <taxon>Stenosarchaea group</taxon>
        <taxon>Halobacteria</taxon>
        <taxon>Halobacteriales</taxon>
        <taxon>Haloarculaceae</taxon>
        <taxon>Haloarcula</taxon>
    </lineage>
</organism>
<dbReference type="RefSeq" id="WP_310919056.1">
    <property type="nucleotide sequence ID" value="NZ_JAMQON010000002.1"/>
</dbReference>